<keyword evidence="4" id="KW-0732">Signal</keyword>
<comment type="subcellular location">
    <subcellularLocation>
        <location evidence="1">Cell outer membrane</location>
    </subcellularLocation>
</comment>
<reference evidence="5 6" key="1">
    <citation type="journal article" date="2023" name="Microbiol. Resour. Announc.">
        <title>Complete Genome Sequence of Imperialibacter roseus strain P4T.</title>
        <authorList>
            <person name="Tizabi D.R."/>
            <person name="Bachvaroff T."/>
            <person name="Hill R.T."/>
        </authorList>
    </citation>
    <scope>NUCLEOTIDE SEQUENCE [LARGE SCALE GENOMIC DNA]</scope>
    <source>
        <strain evidence="5 6">P4T</strain>
    </source>
</reference>
<evidence type="ECO:0000256" key="4">
    <source>
        <dbReference type="SAM" id="SignalP"/>
    </source>
</evidence>
<dbReference type="SUPFAM" id="SSF49464">
    <property type="entry name" value="Carboxypeptidase regulatory domain-like"/>
    <property type="match status" value="1"/>
</dbReference>
<protein>
    <submittedName>
        <fullName evidence="5">TonB-dependent receptor</fullName>
    </submittedName>
</protein>
<accession>A0ABZ0ISH7</accession>
<dbReference type="RefSeq" id="WP_317489781.1">
    <property type="nucleotide sequence ID" value="NZ_CP136051.1"/>
</dbReference>
<dbReference type="Gene3D" id="2.60.40.1120">
    <property type="entry name" value="Carboxypeptidase-like, regulatory domain"/>
    <property type="match status" value="1"/>
</dbReference>
<keyword evidence="5" id="KW-0675">Receptor</keyword>
<feature type="chain" id="PRO_5046055937" evidence="4">
    <location>
        <begin position="21"/>
        <end position="804"/>
    </location>
</feature>
<keyword evidence="2" id="KW-0472">Membrane</keyword>
<evidence type="ECO:0000256" key="1">
    <source>
        <dbReference type="ARBA" id="ARBA00004442"/>
    </source>
</evidence>
<evidence type="ECO:0000256" key="2">
    <source>
        <dbReference type="ARBA" id="ARBA00023136"/>
    </source>
</evidence>
<gene>
    <name evidence="5" type="ORF">RT717_00475</name>
</gene>
<dbReference type="Pfam" id="PF13715">
    <property type="entry name" value="CarbopepD_reg_2"/>
    <property type="match status" value="1"/>
</dbReference>
<organism evidence="5 6">
    <name type="scientific">Imperialibacter roseus</name>
    <dbReference type="NCBI Taxonomy" id="1324217"/>
    <lineage>
        <taxon>Bacteria</taxon>
        <taxon>Pseudomonadati</taxon>
        <taxon>Bacteroidota</taxon>
        <taxon>Cytophagia</taxon>
        <taxon>Cytophagales</taxon>
        <taxon>Flammeovirgaceae</taxon>
        <taxon>Imperialibacter</taxon>
    </lineage>
</organism>
<dbReference type="Proteomes" id="UP001302349">
    <property type="component" value="Chromosome"/>
</dbReference>
<dbReference type="Gene3D" id="2.40.170.20">
    <property type="entry name" value="TonB-dependent receptor, beta-barrel domain"/>
    <property type="match status" value="1"/>
</dbReference>
<dbReference type="EMBL" id="CP136051">
    <property type="protein sequence ID" value="WOK07094.1"/>
    <property type="molecule type" value="Genomic_DNA"/>
</dbReference>
<keyword evidence="6" id="KW-1185">Reference proteome</keyword>
<dbReference type="Gene3D" id="2.170.130.10">
    <property type="entry name" value="TonB-dependent receptor, plug domain"/>
    <property type="match status" value="1"/>
</dbReference>
<feature type="signal peptide" evidence="4">
    <location>
        <begin position="1"/>
        <end position="20"/>
    </location>
</feature>
<name>A0ABZ0ISH7_9BACT</name>
<evidence type="ECO:0000313" key="6">
    <source>
        <dbReference type="Proteomes" id="UP001302349"/>
    </source>
</evidence>
<sequence length="804" mass="89425">MGKKLLCALSLLFCVMLAEAQITQTVTGTVIEKETKLPLPGVNVLLADTLGAVGTVTDLNGVFILRNVPLGRRSFRFSFIGYKETSLSNILVTSGKELSLAVEMEESVEALQEVVIQASASNEPMNDMAVVSVRAFTVEETDRYAGSRGDPARMASNFAGVQGADDSRNDIVIRGNSPQGVLWQLEGINIPNPNHFSIPGTAGGPVSIINNKILANSDFYTGAFPAEYGNSIAGVFDLRMRNGNNRRHEFSGQLGFLGTEVFGEGPLSKKHTSSYLFNYRYSTLSLFSSLGIDIGTSAVPKYQDMAFRLNFPLKGGGSISAFGIGGDSDIDILISEQKKPERNLYGENDRDQYFSTKMGVTGLSYTKPLSSNTLMKATLAASAGSQDAQHYFIYRHVDAEGFYAVDSLPQILGYQFNQAKYSAILTFYQKLNAKNSLVYGFNNDLYSFNFLDSARVLQDSGVDFSEFTTRWNSQEQAVLLQPYVQWKHKFNDRLSLVSGLHSQYFSLSKSFSPIEPRAGVAWQMGKGQSLNAGVGLHSQIQPTYLYFYSKPGASGLYNREMDFTKSIHYVASYAKMVTANIRFKTEVYYQYLFNIPVERNSSSFSLVNTGAGFSRFFPDSLVNTGKSRNYGIEFTLDRAFTGGYFFMLTTSLFESKYKGSDGVLRDTDFNGNYAVNALFTKEWTIMKDNLIGLGTKITTAGGRRYGPADPVASEREKEVIYVDETRNSLQFPPYFRADIRINYRINRPKLSHEIAVDLVNILGIKNVLKLSWAPDQTDPSADPIRREYQLGFLPLFYYRVDFSL</sequence>
<keyword evidence="3" id="KW-0998">Cell outer membrane</keyword>
<proteinExistence type="predicted"/>
<evidence type="ECO:0000313" key="5">
    <source>
        <dbReference type="EMBL" id="WOK07094.1"/>
    </source>
</evidence>
<dbReference type="InterPro" id="IPR037066">
    <property type="entry name" value="Plug_dom_sf"/>
</dbReference>
<dbReference type="SUPFAM" id="SSF56935">
    <property type="entry name" value="Porins"/>
    <property type="match status" value="1"/>
</dbReference>
<dbReference type="InterPro" id="IPR036942">
    <property type="entry name" value="Beta-barrel_TonB_sf"/>
</dbReference>
<dbReference type="InterPro" id="IPR008969">
    <property type="entry name" value="CarboxyPept-like_regulatory"/>
</dbReference>
<evidence type="ECO:0000256" key="3">
    <source>
        <dbReference type="ARBA" id="ARBA00023237"/>
    </source>
</evidence>